<reference evidence="1" key="1">
    <citation type="submission" date="2016-02" db="EMBL/GenBank/DDBJ databases">
        <title>WGS assembly of Manihot esculenta.</title>
        <authorList>
            <person name="Bredeson J.V."/>
            <person name="Prochnik S.E."/>
            <person name="Lyons J.B."/>
            <person name="Schmutz J."/>
            <person name="Grimwood J."/>
            <person name="Vrebalov J."/>
            <person name="Bart R.S."/>
            <person name="Amuge T."/>
            <person name="Ferguson M.E."/>
            <person name="Green R."/>
            <person name="Putnam N."/>
            <person name="Stites J."/>
            <person name="Rounsley S."/>
            <person name="Rokhsar D.S."/>
        </authorList>
    </citation>
    <scope>NUCLEOTIDE SEQUENCE [LARGE SCALE GENOMIC DNA]</scope>
    <source>
        <tissue evidence="1">Leaf</tissue>
    </source>
</reference>
<sequence length="86" mass="9598">MPKEICPKGIGTSSEILIAHRDNGICPQDGLKLLQEETSKLIALQSLGYKCCRLERSSPRKNFMPKKICPIARMQSAVNDCLESHK</sequence>
<gene>
    <name evidence="1" type="ORF">MANES_16G027600</name>
</gene>
<organism evidence="1">
    <name type="scientific">Manihot esculenta</name>
    <name type="common">Cassava</name>
    <name type="synonym">Jatropha manihot</name>
    <dbReference type="NCBI Taxonomy" id="3983"/>
    <lineage>
        <taxon>Eukaryota</taxon>
        <taxon>Viridiplantae</taxon>
        <taxon>Streptophyta</taxon>
        <taxon>Embryophyta</taxon>
        <taxon>Tracheophyta</taxon>
        <taxon>Spermatophyta</taxon>
        <taxon>Magnoliopsida</taxon>
        <taxon>eudicotyledons</taxon>
        <taxon>Gunneridae</taxon>
        <taxon>Pentapetalae</taxon>
        <taxon>rosids</taxon>
        <taxon>fabids</taxon>
        <taxon>Malpighiales</taxon>
        <taxon>Euphorbiaceae</taxon>
        <taxon>Crotonoideae</taxon>
        <taxon>Manihoteae</taxon>
        <taxon>Manihot</taxon>
    </lineage>
</organism>
<proteinExistence type="predicted"/>
<accession>A0A2C9U7Y8</accession>
<dbReference type="AlphaFoldDB" id="A0A2C9U7Y8"/>
<evidence type="ECO:0000313" key="1">
    <source>
        <dbReference type="EMBL" id="OAY26190.1"/>
    </source>
</evidence>
<dbReference type="EMBL" id="CM004402">
    <property type="protein sequence ID" value="OAY26190.1"/>
    <property type="molecule type" value="Genomic_DNA"/>
</dbReference>
<protein>
    <submittedName>
        <fullName evidence="1">Uncharacterized protein</fullName>
    </submittedName>
</protein>
<name>A0A2C9U7Y8_MANES</name>